<keyword evidence="5" id="KW-0269">Exonuclease</keyword>
<dbReference type="PANTHER" id="PTHR12801">
    <property type="entry name" value="RNA EXONUCLEASE REXO1 / RECO3 FAMILY MEMBER-RELATED"/>
    <property type="match status" value="1"/>
</dbReference>
<sequence>SLKKPVIPREFGGKVPTVIRQRYLNLFLDECLKFCASNQEATEKALSEEKVAYDRSPSKNIYLNVAVNTLKKLRGLAPSTVPGLGKSSGQRVVSHEVVLGGRLAAKTSFSLSRPSSTRVEDLKGAALYSRLREYLLTQEQLRENGYPFAHPERPGGAVLFTAEEKRPKDPSCRVCCRCGSEYLVSASGRCVRAEECYY</sequence>
<feature type="non-terminal residue" evidence="5">
    <location>
        <position position="198"/>
    </location>
</feature>
<dbReference type="RefSeq" id="XP_008046626.1">
    <property type="nucleotide sequence ID" value="XM_008048435.1"/>
</dbReference>
<proteinExistence type="predicted"/>
<feature type="non-terminal residue" evidence="5">
    <location>
        <position position="1"/>
    </location>
</feature>
<evidence type="ECO:0000313" key="4">
    <source>
        <dbReference type="Proteomes" id="UP000189704"/>
    </source>
</evidence>
<accession>A0A1U7SYI1</accession>
<evidence type="ECO:0000256" key="2">
    <source>
        <dbReference type="ARBA" id="ARBA00022801"/>
    </source>
</evidence>
<dbReference type="GO" id="GO:0004527">
    <property type="term" value="F:exonuclease activity"/>
    <property type="evidence" value="ECO:0007669"/>
    <property type="project" value="UniProtKB-KW"/>
</dbReference>
<dbReference type="PANTHER" id="PTHR12801:SF62">
    <property type="entry name" value="RNA EXONUCLEASE 1 HOMOLOG"/>
    <property type="match status" value="1"/>
</dbReference>
<dbReference type="Pfam" id="PF15870">
    <property type="entry name" value="EloA-BP1"/>
    <property type="match status" value="1"/>
</dbReference>
<dbReference type="GO" id="GO:0005634">
    <property type="term" value="C:nucleus"/>
    <property type="evidence" value="ECO:0007669"/>
    <property type="project" value="TreeGrafter"/>
</dbReference>
<feature type="domain" description="RNA exonuclease 1 homolog-like" evidence="3">
    <location>
        <begin position="4"/>
        <end position="164"/>
    </location>
</feature>
<gene>
    <name evidence="5" type="primary">LOC103249812</name>
</gene>
<dbReference type="InterPro" id="IPR031736">
    <property type="entry name" value="REXO1-like_dom"/>
</dbReference>
<keyword evidence="1" id="KW-0540">Nuclease</keyword>
<dbReference type="OrthoDB" id="206335at2759"/>
<dbReference type="KEGG" id="csyr:103249812"/>
<dbReference type="AlphaFoldDB" id="A0A1U7SYI1"/>
<dbReference type="Proteomes" id="UP000189704">
    <property type="component" value="Unplaced"/>
</dbReference>
<keyword evidence="2" id="KW-0378">Hydrolase</keyword>
<dbReference type="GeneID" id="103249812"/>
<reference evidence="5" key="1">
    <citation type="submission" date="2025-08" db="UniProtKB">
        <authorList>
            <consortium name="RefSeq"/>
        </authorList>
    </citation>
    <scope>IDENTIFICATION</scope>
</reference>
<evidence type="ECO:0000256" key="1">
    <source>
        <dbReference type="ARBA" id="ARBA00022722"/>
    </source>
</evidence>
<dbReference type="InterPro" id="IPR047021">
    <property type="entry name" value="REXO1/3/4-like"/>
</dbReference>
<name>A0A1U7SYI1_CARSF</name>
<keyword evidence="4" id="KW-1185">Reference proteome</keyword>
<evidence type="ECO:0000259" key="3">
    <source>
        <dbReference type="Pfam" id="PF15870"/>
    </source>
</evidence>
<evidence type="ECO:0000313" key="5">
    <source>
        <dbReference type="RefSeq" id="XP_008046626.1"/>
    </source>
</evidence>
<organism evidence="4 5">
    <name type="scientific">Carlito syrichta</name>
    <name type="common">Philippine tarsier</name>
    <name type="synonym">Tarsius syrichta</name>
    <dbReference type="NCBI Taxonomy" id="1868482"/>
    <lineage>
        <taxon>Eukaryota</taxon>
        <taxon>Metazoa</taxon>
        <taxon>Chordata</taxon>
        <taxon>Craniata</taxon>
        <taxon>Vertebrata</taxon>
        <taxon>Euteleostomi</taxon>
        <taxon>Mammalia</taxon>
        <taxon>Eutheria</taxon>
        <taxon>Euarchontoglires</taxon>
        <taxon>Primates</taxon>
        <taxon>Haplorrhini</taxon>
        <taxon>Tarsiiformes</taxon>
        <taxon>Tarsiidae</taxon>
        <taxon>Carlito</taxon>
    </lineage>
</organism>
<protein>
    <submittedName>
        <fullName evidence="5">RNA exonuclease 1 homolog</fullName>
    </submittedName>
</protein>